<reference evidence="5 6" key="1">
    <citation type="submission" date="2019-04" db="EMBL/GenBank/DDBJ databases">
        <title>Streptomyces piniterrae sp. nov., a heliquinomycin-producing actinomycete isolated from rhizosphere soil of Pinus yunnanensis.</title>
        <authorList>
            <person name="Zhuang X."/>
            <person name="Zhao J."/>
        </authorList>
    </citation>
    <scope>NUCLEOTIDE SEQUENCE [LARGE SCALE GENOMIC DNA]</scope>
    <source>
        <strain evidence="6">jys28</strain>
    </source>
</reference>
<feature type="region of interest" description="Disordered" evidence="2">
    <location>
        <begin position="25"/>
        <end position="59"/>
    </location>
</feature>
<protein>
    <submittedName>
        <fullName evidence="5">CapA family protein</fullName>
    </submittedName>
</protein>
<feature type="domain" description="Capsule synthesis protein CapA" evidence="4">
    <location>
        <begin position="64"/>
        <end position="316"/>
    </location>
</feature>
<dbReference type="CDD" id="cd07381">
    <property type="entry name" value="MPP_CapA"/>
    <property type="match status" value="1"/>
</dbReference>
<evidence type="ECO:0000256" key="3">
    <source>
        <dbReference type="SAM" id="SignalP"/>
    </source>
</evidence>
<dbReference type="PROSITE" id="PS51257">
    <property type="entry name" value="PROKAR_LIPOPROTEIN"/>
    <property type="match status" value="1"/>
</dbReference>
<gene>
    <name evidence="5" type="ORF">FCH28_05990</name>
</gene>
<dbReference type="Proteomes" id="UP000308697">
    <property type="component" value="Unassembled WGS sequence"/>
</dbReference>
<evidence type="ECO:0000313" key="5">
    <source>
        <dbReference type="EMBL" id="TJZ57023.1"/>
    </source>
</evidence>
<proteinExistence type="inferred from homology"/>
<feature type="chain" id="PRO_5020567014" evidence="3">
    <location>
        <begin position="29"/>
        <end position="396"/>
    </location>
</feature>
<dbReference type="RefSeq" id="WP_136738643.1">
    <property type="nucleotide sequence ID" value="NZ_SUMB01000002.1"/>
</dbReference>
<accession>A0A4U0NRB3</accession>
<comment type="caution">
    <text evidence="5">The sequence shown here is derived from an EMBL/GenBank/DDBJ whole genome shotgun (WGS) entry which is preliminary data.</text>
</comment>
<evidence type="ECO:0000256" key="1">
    <source>
        <dbReference type="ARBA" id="ARBA00005662"/>
    </source>
</evidence>
<dbReference type="PANTHER" id="PTHR33393:SF13">
    <property type="entry name" value="PGA BIOSYNTHESIS PROTEIN CAPA"/>
    <property type="match status" value="1"/>
</dbReference>
<dbReference type="Gene3D" id="3.60.21.10">
    <property type="match status" value="1"/>
</dbReference>
<dbReference type="AlphaFoldDB" id="A0A4U0NRB3"/>
<name>A0A4U0NRB3_9ACTN</name>
<comment type="similarity">
    <text evidence="1">Belongs to the CapA family.</text>
</comment>
<keyword evidence="6" id="KW-1185">Reference proteome</keyword>
<dbReference type="OrthoDB" id="9810718at2"/>
<dbReference type="SMART" id="SM00854">
    <property type="entry name" value="PGA_cap"/>
    <property type="match status" value="1"/>
</dbReference>
<dbReference type="InterPro" id="IPR019079">
    <property type="entry name" value="Capsule_synth_CapA"/>
</dbReference>
<dbReference type="PANTHER" id="PTHR33393">
    <property type="entry name" value="POLYGLUTAMINE SYNTHESIS ACCESSORY PROTEIN RV0574C-RELATED"/>
    <property type="match status" value="1"/>
</dbReference>
<dbReference type="SUPFAM" id="SSF56300">
    <property type="entry name" value="Metallo-dependent phosphatases"/>
    <property type="match status" value="1"/>
</dbReference>
<evidence type="ECO:0000256" key="2">
    <source>
        <dbReference type="SAM" id="MobiDB-lite"/>
    </source>
</evidence>
<sequence>MSAYKHNRCAAIVLLAALAAGCGGGSHEAPHGTPHGAPPPQPESTPHGHAGAPMIKSSPQRPFTLVASGEIIPSVPEVLGTAQRDARGVGYDFRPILAGVKPVVSSADLAVCHLGAPLGLLSGPFTGYPVFQSPPQLASALKATGYDSCSTASNHVLDRGMPGVHRTLRAMETVGLRHVGSARSATEAARSARVLARTGAKVAHLSYTYGTNGAQRPVSAPWTVNLLDEEKIIADARAARRAGADIVIVSAHWGTEYRTVPNQQQIRLAQALTAARTGDRPDIDLVLGTHAHTPQPYEKVNGTWVVYGLGDQVSGRMKRPQGNWGTLARFRFKPPDRPGERWKVTKAEYIPQLAVQGPPLRMVNLARTPGYASIRKAISRAVLSRGAADEGLKMGR</sequence>
<keyword evidence="3" id="KW-0732">Signal</keyword>
<evidence type="ECO:0000259" key="4">
    <source>
        <dbReference type="SMART" id="SM00854"/>
    </source>
</evidence>
<dbReference type="EMBL" id="SUMB01000002">
    <property type="protein sequence ID" value="TJZ57023.1"/>
    <property type="molecule type" value="Genomic_DNA"/>
</dbReference>
<dbReference type="InterPro" id="IPR052169">
    <property type="entry name" value="CW_Biosynth-Accessory"/>
</dbReference>
<evidence type="ECO:0000313" key="6">
    <source>
        <dbReference type="Proteomes" id="UP000308697"/>
    </source>
</evidence>
<organism evidence="5 6">
    <name type="scientific">Streptomyces piniterrae</name>
    <dbReference type="NCBI Taxonomy" id="2571125"/>
    <lineage>
        <taxon>Bacteria</taxon>
        <taxon>Bacillati</taxon>
        <taxon>Actinomycetota</taxon>
        <taxon>Actinomycetes</taxon>
        <taxon>Kitasatosporales</taxon>
        <taxon>Streptomycetaceae</taxon>
        <taxon>Streptomyces</taxon>
    </lineage>
</organism>
<dbReference type="InterPro" id="IPR029052">
    <property type="entry name" value="Metallo-depent_PP-like"/>
</dbReference>
<feature type="signal peptide" evidence="3">
    <location>
        <begin position="1"/>
        <end position="28"/>
    </location>
</feature>
<dbReference type="Pfam" id="PF09587">
    <property type="entry name" value="PGA_cap"/>
    <property type="match status" value="1"/>
</dbReference>